<sequence length="31" mass="3464">MNLFQLPVSYPGKPKTVFLLAPTPFFVQLGI</sequence>
<organism evidence="1">
    <name type="scientific">Arundo donax</name>
    <name type="common">Giant reed</name>
    <name type="synonym">Donax arundinaceus</name>
    <dbReference type="NCBI Taxonomy" id="35708"/>
    <lineage>
        <taxon>Eukaryota</taxon>
        <taxon>Viridiplantae</taxon>
        <taxon>Streptophyta</taxon>
        <taxon>Embryophyta</taxon>
        <taxon>Tracheophyta</taxon>
        <taxon>Spermatophyta</taxon>
        <taxon>Magnoliopsida</taxon>
        <taxon>Liliopsida</taxon>
        <taxon>Poales</taxon>
        <taxon>Poaceae</taxon>
        <taxon>PACMAD clade</taxon>
        <taxon>Arundinoideae</taxon>
        <taxon>Arundineae</taxon>
        <taxon>Arundo</taxon>
    </lineage>
</organism>
<evidence type="ECO:0000313" key="1">
    <source>
        <dbReference type="EMBL" id="JAD54646.1"/>
    </source>
</evidence>
<name>A0A0A9AU67_ARUDO</name>
<reference evidence="1" key="2">
    <citation type="journal article" date="2015" name="Data Brief">
        <title>Shoot transcriptome of the giant reed, Arundo donax.</title>
        <authorList>
            <person name="Barrero R.A."/>
            <person name="Guerrero F.D."/>
            <person name="Moolhuijzen P."/>
            <person name="Goolsby J.A."/>
            <person name="Tidwell J."/>
            <person name="Bellgard S.E."/>
            <person name="Bellgard M.I."/>
        </authorList>
    </citation>
    <scope>NUCLEOTIDE SEQUENCE</scope>
    <source>
        <tissue evidence="1">Shoot tissue taken approximately 20 cm above the soil surface</tissue>
    </source>
</reference>
<accession>A0A0A9AU67</accession>
<proteinExistence type="predicted"/>
<reference evidence="1" key="1">
    <citation type="submission" date="2014-09" db="EMBL/GenBank/DDBJ databases">
        <authorList>
            <person name="Magalhaes I.L.F."/>
            <person name="Oliveira U."/>
            <person name="Santos F.R."/>
            <person name="Vidigal T.H.D.A."/>
            <person name="Brescovit A.D."/>
            <person name="Santos A.J."/>
        </authorList>
    </citation>
    <scope>NUCLEOTIDE SEQUENCE</scope>
    <source>
        <tissue evidence="1">Shoot tissue taken approximately 20 cm above the soil surface</tissue>
    </source>
</reference>
<protein>
    <submittedName>
        <fullName evidence="1">Uncharacterized protein</fullName>
    </submittedName>
</protein>
<dbReference type="EMBL" id="GBRH01243249">
    <property type="protein sequence ID" value="JAD54646.1"/>
    <property type="molecule type" value="Transcribed_RNA"/>
</dbReference>
<dbReference type="AlphaFoldDB" id="A0A0A9AU67"/>